<organism evidence="5 6">
    <name type="scientific">Staphylococcus caprae</name>
    <dbReference type="NCBI Taxonomy" id="29380"/>
    <lineage>
        <taxon>Bacteria</taxon>
        <taxon>Bacillati</taxon>
        <taxon>Bacillota</taxon>
        <taxon>Bacilli</taxon>
        <taxon>Bacillales</taxon>
        <taxon>Staphylococcaceae</taxon>
        <taxon>Staphylococcus</taxon>
    </lineage>
</organism>
<dbReference type="InterPro" id="IPR050763">
    <property type="entry name" value="ABC_transporter_ATP-binding"/>
</dbReference>
<keyword evidence="3 5" id="KW-0067">ATP-binding</keyword>
<dbReference type="PANTHER" id="PTHR42711:SF17">
    <property type="entry name" value="ABC TRANSPORTER ATP-BINDING PROTEIN"/>
    <property type="match status" value="1"/>
</dbReference>
<protein>
    <submittedName>
        <fullName evidence="5">ABC transporter, ATP-binding protein</fullName>
    </submittedName>
</protein>
<keyword evidence="1" id="KW-0813">Transport</keyword>
<dbReference type="Pfam" id="PF00005">
    <property type="entry name" value="ABC_tran"/>
    <property type="match status" value="1"/>
</dbReference>
<evidence type="ECO:0000256" key="2">
    <source>
        <dbReference type="ARBA" id="ARBA00022741"/>
    </source>
</evidence>
<dbReference type="InterPro" id="IPR003439">
    <property type="entry name" value="ABC_transporter-like_ATP-bd"/>
</dbReference>
<evidence type="ECO:0000256" key="3">
    <source>
        <dbReference type="ARBA" id="ARBA00022840"/>
    </source>
</evidence>
<reference evidence="5 6" key="1">
    <citation type="submission" date="2018-05" db="EMBL/GenBank/DDBJ databases">
        <title>Complete genome sequencing of three human clinical isolates of Staphylococcus caprae reveals virulence factors similar to those of S. epidermidis and S. capitis.</title>
        <authorList>
            <person name="Watanabe S."/>
            <person name="Cui L."/>
        </authorList>
    </citation>
    <scope>NUCLEOTIDE SEQUENCE [LARGE SCALE GENOMIC DNA]</scope>
    <source>
        <strain evidence="5 6">JMUB590</strain>
    </source>
</reference>
<evidence type="ECO:0000313" key="5">
    <source>
        <dbReference type="EMBL" id="BBD92631.1"/>
    </source>
</evidence>
<evidence type="ECO:0000259" key="4">
    <source>
        <dbReference type="PROSITE" id="PS50893"/>
    </source>
</evidence>
<keyword evidence="6" id="KW-1185">Reference proteome</keyword>
<dbReference type="EMBL" id="AP018586">
    <property type="protein sequence ID" value="BBD92631.1"/>
    <property type="molecule type" value="Genomic_DNA"/>
</dbReference>
<proteinExistence type="predicted"/>
<dbReference type="InterPro" id="IPR003593">
    <property type="entry name" value="AAA+_ATPase"/>
</dbReference>
<dbReference type="PANTHER" id="PTHR42711">
    <property type="entry name" value="ABC TRANSPORTER ATP-BINDING PROTEIN"/>
    <property type="match status" value="1"/>
</dbReference>
<dbReference type="SUPFAM" id="SSF52540">
    <property type="entry name" value="P-loop containing nucleoside triphosphate hydrolases"/>
    <property type="match status" value="1"/>
</dbReference>
<dbReference type="Gene3D" id="3.40.50.300">
    <property type="entry name" value="P-loop containing nucleotide triphosphate hydrolases"/>
    <property type="match status" value="1"/>
</dbReference>
<dbReference type="Proteomes" id="UP000274772">
    <property type="component" value="Chromosome"/>
</dbReference>
<accession>A0ABN5W406</accession>
<keyword evidence="2" id="KW-0547">Nucleotide-binding</keyword>
<gene>
    <name evidence="5" type="ORF">JMUB590_1573</name>
</gene>
<dbReference type="PROSITE" id="PS50893">
    <property type="entry name" value="ABC_TRANSPORTER_2"/>
    <property type="match status" value="1"/>
</dbReference>
<name>A0ABN5W406_9STAP</name>
<sequence>MVIKLQNLAKSFNNNKVLNDISLKLKENTCTALIGKNGAGKTTLIDILIGNIQSDVGHIVDESKMIDTNHMGVLYQKTNFPKLFKVKELFHLHQSFYKNPISLPQFINITQFNNKQMNQMTSQLSGGQKRILDFALTLVGQPEFLILDEPTSGMDIETREHFWSIIEKLKQAHVTILYTSHYIEEVERMADQVVLLDQGQIQLDDSPEHIKNTQNNSIIVLPILDEGLFNDLKNAFNIKKLKNHYEIKTNQVEAVIQKLIEYKFDLNKIEIHKLSLLEIVFSGIENQKGVMTEC</sequence>
<dbReference type="SMART" id="SM00382">
    <property type="entry name" value="AAA"/>
    <property type="match status" value="1"/>
</dbReference>
<dbReference type="InterPro" id="IPR027417">
    <property type="entry name" value="P-loop_NTPase"/>
</dbReference>
<evidence type="ECO:0000256" key="1">
    <source>
        <dbReference type="ARBA" id="ARBA00022448"/>
    </source>
</evidence>
<feature type="domain" description="ABC transporter" evidence="4">
    <location>
        <begin position="3"/>
        <end position="223"/>
    </location>
</feature>
<dbReference type="GO" id="GO:0005524">
    <property type="term" value="F:ATP binding"/>
    <property type="evidence" value="ECO:0007669"/>
    <property type="project" value="UniProtKB-KW"/>
</dbReference>
<dbReference type="CDD" id="cd03230">
    <property type="entry name" value="ABC_DR_subfamily_A"/>
    <property type="match status" value="1"/>
</dbReference>
<evidence type="ECO:0000313" key="6">
    <source>
        <dbReference type="Proteomes" id="UP000274772"/>
    </source>
</evidence>